<dbReference type="Proteomes" id="UP000076532">
    <property type="component" value="Unassembled WGS sequence"/>
</dbReference>
<gene>
    <name evidence="1" type="ORF">FIBSPDRAFT_375811</name>
</gene>
<dbReference type="EMBL" id="KV417483">
    <property type="protein sequence ID" value="KZP33248.1"/>
    <property type="molecule type" value="Genomic_DNA"/>
</dbReference>
<organism evidence="1 2">
    <name type="scientific">Athelia psychrophila</name>
    <dbReference type="NCBI Taxonomy" id="1759441"/>
    <lineage>
        <taxon>Eukaryota</taxon>
        <taxon>Fungi</taxon>
        <taxon>Dikarya</taxon>
        <taxon>Basidiomycota</taxon>
        <taxon>Agaricomycotina</taxon>
        <taxon>Agaricomycetes</taxon>
        <taxon>Agaricomycetidae</taxon>
        <taxon>Atheliales</taxon>
        <taxon>Atheliaceae</taxon>
        <taxon>Athelia</taxon>
    </lineage>
</organism>
<keyword evidence="2" id="KW-1185">Reference proteome</keyword>
<dbReference type="OrthoDB" id="2874131at2759"/>
<evidence type="ECO:0000313" key="1">
    <source>
        <dbReference type="EMBL" id="KZP33248.1"/>
    </source>
</evidence>
<protein>
    <submittedName>
        <fullName evidence="1">Uncharacterized protein</fullName>
    </submittedName>
</protein>
<proteinExistence type="predicted"/>
<evidence type="ECO:0000313" key="2">
    <source>
        <dbReference type="Proteomes" id="UP000076532"/>
    </source>
</evidence>
<dbReference type="AlphaFoldDB" id="A0A166W0D5"/>
<sequence>MQPPLLKPGFPGTDHVTFQMGCGFQYDSDWADTRAVTGTQCVLYRGGKWITIYSAAGCRPEKDADLEHKDPTFFLGLIQTMLDDIDFSQANTAFLVRHLDGSRRLVYNEKHAPHGKAWAPLIDENEIVFDKWRDWGTWRGGWWNGIRVDVYIFYWEESMVHPFEVEGHRIMQSAGLTELTFEMVGHVTRHGCTVGHACKAIEGRLVEYRDRADVYEAITRMQAKGIIYRSIFDNDIYATDGGIHFTNLSSIILYDNETILEEAAQHWHWERLETMFEELKGNGVIKRLEVWDPAYPSEEIVIPRLPSPGREPSNLPNVSRFIRAYSAFLANQRAVWIQMGDLAPDATTVSTARHRPSKKWTTMIGDGDKDRFEEVADSVLESLPVNSSSISYRAPRHGPYSKPLLQSQCHRMLSHSRARKPLFVDAEPIYGASRIACLLDN</sequence>
<name>A0A166W0D5_9AGAM</name>
<accession>A0A166W0D5</accession>
<reference evidence="1 2" key="1">
    <citation type="journal article" date="2016" name="Mol. Biol. Evol.">
        <title>Comparative Genomics of Early-Diverging Mushroom-Forming Fungi Provides Insights into the Origins of Lignocellulose Decay Capabilities.</title>
        <authorList>
            <person name="Nagy L.G."/>
            <person name="Riley R."/>
            <person name="Tritt A."/>
            <person name="Adam C."/>
            <person name="Daum C."/>
            <person name="Floudas D."/>
            <person name="Sun H."/>
            <person name="Yadav J.S."/>
            <person name="Pangilinan J."/>
            <person name="Larsson K.H."/>
            <person name="Matsuura K."/>
            <person name="Barry K."/>
            <person name="Labutti K."/>
            <person name="Kuo R."/>
            <person name="Ohm R.A."/>
            <person name="Bhattacharya S.S."/>
            <person name="Shirouzu T."/>
            <person name="Yoshinaga Y."/>
            <person name="Martin F.M."/>
            <person name="Grigoriev I.V."/>
            <person name="Hibbett D.S."/>
        </authorList>
    </citation>
    <scope>NUCLEOTIDE SEQUENCE [LARGE SCALE GENOMIC DNA]</scope>
    <source>
        <strain evidence="1 2">CBS 109695</strain>
    </source>
</reference>